<feature type="transmembrane region" description="Helical" evidence="7">
    <location>
        <begin position="103"/>
        <end position="125"/>
    </location>
</feature>
<dbReference type="Gene3D" id="1.10.3720.10">
    <property type="entry name" value="MetI-like"/>
    <property type="match status" value="1"/>
</dbReference>
<comment type="subcellular location">
    <subcellularLocation>
        <location evidence="1 7">Cell membrane</location>
        <topology evidence="1 7">Multi-pass membrane protein</topology>
    </subcellularLocation>
</comment>
<feature type="transmembrane region" description="Helical" evidence="7">
    <location>
        <begin position="39"/>
        <end position="66"/>
    </location>
</feature>
<name>A0ABU6MFY0_9BACI</name>
<comment type="similarity">
    <text evidence="7">Belongs to the binding-protein-dependent transport system permease family.</text>
</comment>
<keyword evidence="10" id="KW-1185">Reference proteome</keyword>
<dbReference type="InterPro" id="IPR000515">
    <property type="entry name" value="MetI-like"/>
</dbReference>
<accession>A0ABU6MFY0</accession>
<gene>
    <name evidence="9" type="ORF">P4T90_10905</name>
</gene>
<dbReference type="InterPro" id="IPR035906">
    <property type="entry name" value="MetI-like_sf"/>
</dbReference>
<feature type="transmembrane region" description="Helical" evidence="7">
    <location>
        <begin position="241"/>
        <end position="262"/>
    </location>
</feature>
<evidence type="ECO:0000313" key="10">
    <source>
        <dbReference type="Proteomes" id="UP001341444"/>
    </source>
</evidence>
<evidence type="ECO:0000256" key="2">
    <source>
        <dbReference type="ARBA" id="ARBA00022448"/>
    </source>
</evidence>
<dbReference type="SUPFAM" id="SSF161098">
    <property type="entry name" value="MetI-like"/>
    <property type="match status" value="1"/>
</dbReference>
<evidence type="ECO:0000256" key="4">
    <source>
        <dbReference type="ARBA" id="ARBA00022692"/>
    </source>
</evidence>
<organism evidence="9 10">
    <name type="scientific">Heyndrickxia acidicola</name>
    <dbReference type="NCBI Taxonomy" id="209389"/>
    <lineage>
        <taxon>Bacteria</taxon>
        <taxon>Bacillati</taxon>
        <taxon>Bacillota</taxon>
        <taxon>Bacilli</taxon>
        <taxon>Bacillales</taxon>
        <taxon>Bacillaceae</taxon>
        <taxon>Heyndrickxia</taxon>
    </lineage>
</organism>
<keyword evidence="6 7" id="KW-0472">Membrane</keyword>
<sequence length="322" mass="36527">MKTPIKTNINESVVSRTKIKDPFITRNSNSLSKTWKKNLVGYSFILPWLLGFIVFVLGPMIASLYFSFTNYDMLSSPKWVGFKNYVYMFTQDPRYWNSLKVTFQFVLISVPLKLAFALMVAMLFVKPRKGVGIYRTIYYIPSLVGGSVAVAVMWRQLFGDDGAINHALSLIGIHGPNWLLDPKTSIWTLILLVTWQFGSPMLIFLAGLKQIPPELYEAANVDGANSVTKFFRITLPMLSPIIFFNLVMQMISGFMTFTQSFMVTQGGPLDSTLFYAVYLYDTAFTNFQMGYASAMAWVLLIIIGVLTAIVFKLSKSWVYYES</sequence>
<dbReference type="InterPro" id="IPR051393">
    <property type="entry name" value="ABC_transporter_permease"/>
</dbReference>
<keyword evidence="5 7" id="KW-1133">Transmembrane helix</keyword>
<dbReference type="PANTHER" id="PTHR30193:SF1">
    <property type="entry name" value="ABC TRANSPORTER PERMEASE PROTEIN YESP-RELATED"/>
    <property type="match status" value="1"/>
</dbReference>
<feature type="transmembrane region" description="Helical" evidence="7">
    <location>
        <begin position="289"/>
        <end position="311"/>
    </location>
</feature>
<evidence type="ECO:0000256" key="3">
    <source>
        <dbReference type="ARBA" id="ARBA00022475"/>
    </source>
</evidence>
<feature type="transmembrane region" description="Helical" evidence="7">
    <location>
        <begin position="186"/>
        <end position="208"/>
    </location>
</feature>
<dbReference type="PROSITE" id="PS50928">
    <property type="entry name" value="ABC_TM1"/>
    <property type="match status" value="1"/>
</dbReference>
<feature type="domain" description="ABC transmembrane type-1" evidence="8">
    <location>
        <begin position="99"/>
        <end position="310"/>
    </location>
</feature>
<dbReference type="Proteomes" id="UP001341444">
    <property type="component" value="Unassembled WGS sequence"/>
</dbReference>
<dbReference type="PANTHER" id="PTHR30193">
    <property type="entry name" value="ABC TRANSPORTER PERMEASE PROTEIN"/>
    <property type="match status" value="1"/>
</dbReference>
<reference evidence="9 10" key="1">
    <citation type="submission" date="2023-03" db="EMBL/GenBank/DDBJ databases">
        <title>Bacillus Genome Sequencing.</title>
        <authorList>
            <person name="Dunlap C."/>
        </authorList>
    </citation>
    <scope>NUCLEOTIDE SEQUENCE [LARGE SCALE GENOMIC DNA]</scope>
    <source>
        <strain evidence="9 10">B-23453</strain>
    </source>
</reference>
<evidence type="ECO:0000256" key="5">
    <source>
        <dbReference type="ARBA" id="ARBA00022989"/>
    </source>
</evidence>
<evidence type="ECO:0000256" key="7">
    <source>
        <dbReference type="RuleBase" id="RU363032"/>
    </source>
</evidence>
<evidence type="ECO:0000256" key="6">
    <source>
        <dbReference type="ARBA" id="ARBA00023136"/>
    </source>
</evidence>
<feature type="transmembrane region" description="Helical" evidence="7">
    <location>
        <begin position="137"/>
        <end position="154"/>
    </location>
</feature>
<evidence type="ECO:0000256" key="1">
    <source>
        <dbReference type="ARBA" id="ARBA00004651"/>
    </source>
</evidence>
<keyword evidence="3" id="KW-1003">Cell membrane</keyword>
<dbReference type="CDD" id="cd06261">
    <property type="entry name" value="TM_PBP2"/>
    <property type="match status" value="1"/>
</dbReference>
<evidence type="ECO:0000259" key="8">
    <source>
        <dbReference type="PROSITE" id="PS50928"/>
    </source>
</evidence>
<dbReference type="EMBL" id="JARMAB010000013">
    <property type="protein sequence ID" value="MED1203581.1"/>
    <property type="molecule type" value="Genomic_DNA"/>
</dbReference>
<keyword evidence="4 7" id="KW-0812">Transmembrane</keyword>
<dbReference type="Pfam" id="PF00528">
    <property type="entry name" value="BPD_transp_1"/>
    <property type="match status" value="1"/>
</dbReference>
<keyword evidence="2 7" id="KW-0813">Transport</keyword>
<comment type="caution">
    <text evidence="9">The sequence shown here is derived from an EMBL/GenBank/DDBJ whole genome shotgun (WGS) entry which is preliminary data.</text>
</comment>
<protein>
    <submittedName>
        <fullName evidence="9">Sugar ABC transporter permease</fullName>
    </submittedName>
</protein>
<evidence type="ECO:0000313" key="9">
    <source>
        <dbReference type="EMBL" id="MED1203581.1"/>
    </source>
</evidence>
<dbReference type="RefSeq" id="WP_083953358.1">
    <property type="nucleotide sequence ID" value="NZ_JARMAB010000013.1"/>
</dbReference>
<dbReference type="SUPFAM" id="SSF160964">
    <property type="entry name" value="MalF N-terminal region-like"/>
    <property type="match status" value="1"/>
</dbReference>
<proteinExistence type="inferred from homology"/>